<evidence type="ECO:0000313" key="2">
    <source>
        <dbReference type="EMBL" id="WEL19050.1"/>
    </source>
</evidence>
<proteinExistence type="predicted"/>
<keyword evidence="2" id="KW-0645">Protease</keyword>
<dbReference type="SUPFAM" id="SSF144052">
    <property type="entry name" value="Thermophilic metalloprotease-like"/>
    <property type="match status" value="1"/>
</dbReference>
<feature type="region of interest" description="Disordered" evidence="1">
    <location>
        <begin position="79"/>
        <end position="134"/>
    </location>
</feature>
<dbReference type="RefSeq" id="WP_347721923.1">
    <property type="nucleotide sequence ID" value="NZ_CP104395.1"/>
</dbReference>
<keyword evidence="2" id="KW-0378">Hydrolase</keyword>
<evidence type="ECO:0000313" key="3">
    <source>
        <dbReference type="Proteomes" id="UP001218034"/>
    </source>
</evidence>
<accession>A0ABY8CG83</accession>
<dbReference type="GeneID" id="90589453"/>
<dbReference type="Proteomes" id="UP001218034">
    <property type="component" value="Chromosome"/>
</dbReference>
<evidence type="ECO:0000256" key="1">
    <source>
        <dbReference type="SAM" id="MobiDB-lite"/>
    </source>
</evidence>
<keyword evidence="3" id="KW-1185">Reference proteome</keyword>
<protein>
    <submittedName>
        <fullName evidence="2">Leucyl aminopeptidase (Aminopeptidase T)</fullName>
    </submittedName>
</protein>
<sequence length="134" mass="14858">MLEKGAETIVEQCLKIKEGEDVVVVNDGNDQELIDTLVQKISEVTDSYELIEYEEPSEHGEEPPGKIAEKLKQADVFLAPTKKSISHTDARRNANENGARGANSSRHNPRDLEYVSSGRLRKGRETVREGLLAA</sequence>
<dbReference type="GO" id="GO:0004177">
    <property type="term" value="F:aminopeptidase activity"/>
    <property type="evidence" value="ECO:0007669"/>
    <property type="project" value="UniProtKB-KW"/>
</dbReference>
<dbReference type="EMBL" id="CP104395">
    <property type="protein sequence ID" value="WEL19050.1"/>
    <property type="molecule type" value="Genomic_DNA"/>
</dbReference>
<name>A0ABY8CG83_9ARCH</name>
<reference evidence="2 3" key="1">
    <citation type="submission" date="2022-09" db="EMBL/GenBank/DDBJ databases">
        <title>Xylan utilization by haloarchaea-nanohaloarchaea associations.</title>
        <authorList>
            <person name="Yakimov M."/>
        </authorList>
    </citation>
    <scope>NUCLEOTIDE SEQUENCE [LARGE SCALE GENOMIC DNA]</scope>
    <source>
        <strain evidence="2 3">SVXNc</strain>
    </source>
</reference>
<organism evidence="2 3">
    <name type="scientific">Candidatus Nanohalococcus occultus</name>
    <dbReference type="NCBI Taxonomy" id="2978047"/>
    <lineage>
        <taxon>Archaea</taxon>
        <taxon>Candidatus Nanohalarchaeota</taxon>
        <taxon>Candidatus Nanohalarchaeota incertae sedis</taxon>
        <taxon>Candidatus Nanohalococcus</taxon>
    </lineage>
</organism>
<gene>
    <name evidence="2" type="primary">ampS</name>
    <name evidence="2" type="ORF">SVXNc_0018</name>
</gene>
<keyword evidence="2" id="KW-0031">Aminopeptidase</keyword>